<feature type="region of interest" description="Disordered" evidence="1">
    <location>
        <begin position="269"/>
        <end position="332"/>
    </location>
</feature>
<feature type="compositionally biased region" description="Polar residues" evidence="1">
    <location>
        <begin position="317"/>
        <end position="332"/>
    </location>
</feature>
<proteinExistence type="predicted"/>
<name>A0AAD9UWB5_ACRCE</name>
<feature type="domain" description="Integrase catalytic" evidence="2">
    <location>
        <begin position="32"/>
        <end position="193"/>
    </location>
</feature>
<dbReference type="InterPro" id="IPR050951">
    <property type="entry name" value="Retrovirus_Pol_polyprotein"/>
</dbReference>
<dbReference type="InterPro" id="IPR001584">
    <property type="entry name" value="Integrase_cat-core"/>
</dbReference>
<dbReference type="FunFam" id="3.30.420.10:FF:000063">
    <property type="entry name" value="Retrovirus-related Pol polyprotein from transposon 297-like Protein"/>
    <property type="match status" value="1"/>
</dbReference>
<sequence>MNNEVKDYISRCDICLTYAPRQQKEPLLCHEVPDHPWAKVATDLFQLENKDYLVTVDYFSDFFEVDRLYSTTSETVIKKLKGHFARYGIPDEIISDNRSQFTAEEFRVFAQAYGFKHTRTSPHHHQSNGKAESAVKQAKKTLRMARVSGNDFYLALLNVRNTPQEGYNTSPAQRMMSRNTKTLLPVSLAQNTMDSILKKQDKQQRYYNRGAKTLEQLHQGDRVKLQPFTLGKKDWADGQVVKEVRPRSYEVQADGKAYIRNRRHLRKCERIEDIEPPPESPVPEVPEEANTARDVAKGVSSDDQQGESGPLPESGAAGTSATYPDTAYSTRSGRVPEEKYYLRSLGDDPRKIMDNLLIQGTGRKRVVLFSPRDATKLYLNGDKSEVLDIDNPDLKKYPKFVGAVQYECFMEPGDVLFIPALWFHNVISLQFGVAVNVFWRHLDQCYYDNKDTYGNKDLVPATRAMQIVDRAIKALQELPEEYRDFYARRVVSKVKDKCYILKNEDSVQTNGNSDTDHAGVKHS</sequence>
<dbReference type="Gene3D" id="6.10.140.1470">
    <property type="match status" value="1"/>
</dbReference>
<protein>
    <submittedName>
        <fullName evidence="4">tRNA wybutosine-synthesizing protein 5</fullName>
    </submittedName>
</protein>
<evidence type="ECO:0000259" key="3">
    <source>
        <dbReference type="PROSITE" id="PS51184"/>
    </source>
</evidence>
<dbReference type="PANTHER" id="PTHR37984">
    <property type="entry name" value="PROTEIN CBG26694"/>
    <property type="match status" value="1"/>
</dbReference>
<dbReference type="Proteomes" id="UP001249851">
    <property type="component" value="Unassembled WGS sequence"/>
</dbReference>
<dbReference type="PROSITE" id="PS50994">
    <property type="entry name" value="INTEGRASE"/>
    <property type="match status" value="1"/>
</dbReference>
<dbReference type="GO" id="GO:0015074">
    <property type="term" value="P:DNA integration"/>
    <property type="evidence" value="ECO:0007669"/>
    <property type="project" value="InterPro"/>
</dbReference>
<evidence type="ECO:0000259" key="2">
    <source>
        <dbReference type="PROSITE" id="PS50994"/>
    </source>
</evidence>
<reference evidence="4" key="1">
    <citation type="journal article" date="2023" name="G3 (Bethesda)">
        <title>Whole genome assembly and annotation of the endangered Caribbean coral Acropora cervicornis.</title>
        <authorList>
            <person name="Selwyn J.D."/>
            <person name="Vollmer S.V."/>
        </authorList>
    </citation>
    <scope>NUCLEOTIDE SEQUENCE</scope>
    <source>
        <strain evidence="4">K2</strain>
    </source>
</reference>
<gene>
    <name evidence="4" type="ORF">P5673_026655</name>
</gene>
<dbReference type="Pfam" id="PF00665">
    <property type="entry name" value="rve"/>
    <property type="match status" value="1"/>
</dbReference>
<evidence type="ECO:0000313" key="5">
    <source>
        <dbReference type="Proteomes" id="UP001249851"/>
    </source>
</evidence>
<dbReference type="Gene3D" id="2.60.120.650">
    <property type="entry name" value="Cupin"/>
    <property type="match status" value="1"/>
</dbReference>
<dbReference type="PROSITE" id="PS51184">
    <property type="entry name" value="JMJC"/>
    <property type="match status" value="1"/>
</dbReference>
<dbReference type="Gene3D" id="3.30.420.10">
    <property type="entry name" value="Ribonuclease H-like superfamily/Ribonuclease H"/>
    <property type="match status" value="1"/>
</dbReference>
<dbReference type="InterPro" id="IPR036397">
    <property type="entry name" value="RNaseH_sf"/>
</dbReference>
<evidence type="ECO:0000313" key="4">
    <source>
        <dbReference type="EMBL" id="KAK2552333.1"/>
    </source>
</evidence>
<dbReference type="Pfam" id="PF13621">
    <property type="entry name" value="Cupin_8"/>
    <property type="match status" value="1"/>
</dbReference>
<dbReference type="PANTHER" id="PTHR37984:SF8">
    <property type="entry name" value="CCHC-TYPE DOMAIN-CONTAINING PROTEIN"/>
    <property type="match status" value="1"/>
</dbReference>
<dbReference type="InterPro" id="IPR012337">
    <property type="entry name" value="RNaseH-like_sf"/>
</dbReference>
<dbReference type="SUPFAM" id="SSF53098">
    <property type="entry name" value="Ribonuclease H-like"/>
    <property type="match status" value="1"/>
</dbReference>
<accession>A0AAD9UWB5</accession>
<dbReference type="InterPro" id="IPR041667">
    <property type="entry name" value="Cupin_8"/>
</dbReference>
<dbReference type="InterPro" id="IPR003347">
    <property type="entry name" value="JmjC_dom"/>
</dbReference>
<dbReference type="AlphaFoldDB" id="A0AAD9UWB5"/>
<evidence type="ECO:0000256" key="1">
    <source>
        <dbReference type="SAM" id="MobiDB-lite"/>
    </source>
</evidence>
<keyword evidence="5" id="KW-1185">Reference proteome</keyword>
<reference evidence="4" key="2">
    <citation type="journal article" date="2023" name="Science">
        <title>Genomic signatures of disease resistance in endangered staghorn corals.</title>
        <authorList>
            <person name="Vollmer S.V."/>
            <person name="Selwyn J.D."/>
            <person name="Despard B.A."/>
            <person name="Roesel C.L."/>
        </authorList>
    </citation>
    <scope>NUCLEOTIDE SEQUENCE</scope>
    <source>
        <strain evidence="4">K2</strain>
    </source>
</reference>
<feature type="domain" description="JmjC" evidence="3">
    <location>
        <begin position="300"/>
        <end position="456"/>
    </location>
</feature>
<organism evidence="4 5">
    <name type="scientific">Acropora cervicornis</name>
    <name type="common">Staghorn coral</name>
    <dbReference type="NCBI Taxonomy" id="6130"/>
    <lineage>
        <taxon>Eukaryota</taxon>
        <taxon>Metazoa</taxon>
        <taxon>Cnidaria</taxon>
        <taxon>Anthozoa</taxon>
        <taxon>Hexacorallia</taxon>
        <taxon>Scleractinia</taxon>
        <taxon>Astrocoeniina</taxon>
        <taxon>Acroporidae</taxon>
        <taxon>Acropora</taxon>
    </lineage>
</organism>
<dbReference type="GO" id="GO:0003676">
    <property type="term" value="F:nucleic acid binding"/>
    <property type="evidence" value="ECO:0007669"/>
    <property type="project" value="InterPro"/>
</dbReference>
<dbReference type="SUPFAM" id="SSF51197">
    <property type="entry name" value="Clavaminate synthase-like"/>
    <property type="match status" value="1"/>
</dbReference>
<comment type="caution">
    <text evidence="4">The sequence shown here is derived from an EMBL/GenBank/DDBJ whole genome shotgun (WGS) entry which is preliminary data.</text>
</comment>
<dbReference type="EMBL" id="JARQWQ010000088">
    <property type="protein sequence ID" value="KAK2552333.1"/>
    <property type="molecule type" value="Genomic_DNA"/>
</dbReference>